<sequence length="26" mass="3436">MELTLVFARKWRYCWKRFKKLEELNF</sequence>
<reference evidence="1" key="2">
    <citation type="submission" date="2019-01" db="UniProtKB">
        <authorList>
            <consortium name="EnsemblPlants"/>
        </authorList>
    </citation>
    <scope>IDENTIFICATION</scope>
    <source>
        <strain evidence="1">cv. Heinz 1706</strain>
    </source>
</reference>
<dbReference type="Gramene" id="Solyc07g040700.2.1">
    <property type="protein sequence ID" value="Solyc07g040700.2.1.1"/>
    <property type="gene ID" value="Solyc07g040700.2"/>
</dbReference>
<organism evidence="1">
    <name type="scientific">Solanum lycopersicum</name>
    <name type="common">Tomato</name>
    <name type="synonym">Lycopersicon esculentum</name>
    <dbReference type="NCBI Taxonomy" id="4081"/>
    <lineage>
        <taxon>Eukaryota</taxon>
        <taxon>Viridiplantae</taxon>
        <taxon>Streptophyta</taxon>
        <taxon>Embryophyta</taxon>
        <taxon>Tracheophyta</taxon>
        <taxon>Spermatophyta</taxon>
        <taxon>Magnoliopsida</taxon>
        <taxon>eudicotyledons</taxon>
        <taxon>Gunneridae</taxon>
        <taxon>Pentapetalae</taxon>
        <taxon>asterids</taxon>
        <taxon>lamiids</taxon>
        <taxon>Solanales</taxon>
        <taxon>Solanaceae</taxon>
        <taxon>Solanoideae</taxon>
        <taxon>Solaneae</taxon>
        <taxon>Solanum</taxon>
        <taxon>Solanum subgen. Lycopersicon</taxon>
    </lineage>
</organism>
<dbReference type="Proteomes" id="UP000004994">
    <property type="component" value="Chromosome 7"/>
</dbReference>
<dbReference type="AlphaFoldDB" id="A0A3Q7H7W9"/>
<dbReference type="EnsemblPlants" id="Solyc07g040700.2.1">
    <property type="protein sequence ID" value="Solyc07g040700.2.1.1"/>
    <property type="gene ID" value="Solyc07g040700.2"/>
</dbReference>
<name>A0A3Q7H7W9_SOLLC</name>
<reference evidence="1" key="1">
    <citation type="journal article" date="2012" name="Nature">
        <title>The tomato genome sequence provides insights into fleshy fruit evolution.</title>
        <authorList>
            <consortium name="Tomato Genome Consortium"/>
        </authorList>
    </citation>
    <scope>NUCLEOTIDE SEQUENCE [LARGE SCALE GENOMIC DNA]</scope>
    <source>
        <strain evidence="1">cv. Heinz 1706</strain>
    </source>
</reference>
<proteinExistence type="predicted"/>
<dbReference type="InParanoid" id="A0A3Q7H7W9"/>
<evidence type="ECO:0000313" key="1">
    <source>
        <dbReference type="EnsemblPlants" id="Solyc07g040700.2.1.1"/>
    </source>
</evidence>
<protein>
    <submittedName>
        <fullName evidence="1">Uncharacterized protein</fullName>
    </submittedName>
</protein>
<keyword evidence="2" id="KW-1185">Reference proteome</keyword>
<accession>A0A3Q7H7W9</accession>
<evidence type="ECO:0000313" key="2">
    <source>
        <dbReference type="Proteomes" id="UP000004994"/>
    </source>
</evidence>